<dbReference type="Pfam" id="PF13515">
    <property type="entry name" value="FUSC_2"/>
    <property type="match status" value="1"/>
</dbReference>
<comment type="subcellular location">
    <subcellularLocation>
        <location evidence="1">Membrane</location>
        <topology evidence="1">Multi-pass membrane protein</topology>
    </subcellularLocation>
</comment>
<accession>A0A7J5C0C1</accession>
<comment type="caution">
    <text evidence="7">The sequence shown here is derived from an EMBL/GenBank/DDBJ whole genome shotgun (WGS) entry which is preliminary data.</text>
</comment>
<feature type="transmembrane region" description="Helical" evidence="5">
    <location>
        <begin position="117"/>
        <end position="136"/>
    </location>
</feature>
<dbReference type="Proteomes" id="UP000467240">
    <property type="component" value="Unassembled WGS sequence"/>
</dbReference>
<evidence type="ECO:0000256" key="3">
    <source>
        <dbReference type="ARBA" id="ARBA00022989"/>
    </source>
</evidence>
<feature type="transmembrane region" description="Helical" evidence="5">
    <location>
        <begin position="92"/>
        <end position="110"/>
    </location>
</feature>
<evidence type="ECO:0000256" key="2">
    <source>
        <dbReference type="ARBA" id="ARBA00022692"/>
    </source>
</evidence>
<dbReference type="GO" id="GO:0016020">
    <property type="term" value="C:membrane"/>
    <property type="evidence" value="ECO:0007669"/>
    <property type="project" value="UniProtKB-SubCell"/>
</dbReference>
<evidence type="ECO:0000313" key="7">
    <source>
        <dbReference type="EMBL" id="KAB1660337.1"/>
    </source>
</evidence>
<evidence type="ECO:0000256" key="1">
    <source>
        <dbReference type="ARBA" id="ARBA00004141"/>
    </source>
</evidence>
<keyword evidence="4 5" id="KW-0472">Membrane</keyword>
<dbReference type="EMBL" id="WBJZ01000003">
    <property type="protein sequence ID" value="KAB1660337.1"/>
    <property type="molecule type" value="Genomic_DNA"/>
</dbReference>
<dbReference type="AlphaFoldDB" id="A0A7J5C0C1"/>
<evidence type="ECO:0000259" key="6">
    <source>
        <dbReference type="Pfam" id="PF13515"/>
    </source>
</evidence>
<feature type="transmembrane region" description="Helical" evidence="5">
    <location>
        <begin position="142"/>
        <end position="159"/>
    </location>
</feature>
<evidence type="ECO:0000256" key="5">
    <source>
        <dbReference type="SAM" id="Phobius"/>
    </source>
</evidence>
<dbReference type="InterPro" id="IPR049453">
    <property type="entry name" value="Memb_transporter_dom"/>
</dbReference>
<dbReference type="OrthoDB" id="5198202at2"/>
<keyword evidence="8" id="KW-1185">Reference proteome</keyword>
<feature type="domain" description="Integral membrane bound transporter" evidence="6">
    <location>
        <begin position="33"/>
        <end position="154"/>
    </location>
</feature>
<keyword evidence="3 5" id="KW-1133">Transmembrane helix</keyword>
<feature type="transmembrane region" description="Helical" evidence="5">
    <location>
        <begin position="68"/>
        <end position="86"/>
    </location>
</feature>
<dbReference type="RefSeq" id="WP_158039437.1">
    <property type="nucleotide sequence ID" value="NZ_JACCFV010000001.1"/>
</dbReference>
<protein>
    <submittedName>
        <fullName evidence="7">FUSC family protein</fullName>
    </submittedName>
</protein>
<organism evidence="7 8">
    <name type="scientific">Pseudoclavibacter chungangensis</name>
    <dbReference type="NCBI Taxonomy" id="587635"/>
    <lineage>
        <taxon>Bacteria</taxon>
        <taxon>Bacillati</taxon>
        <taxon>Actinomycetota</taxon>
        <taxon>Actinomycetes</taxon>
        <taxon>Micrococcales</taxon>
        <taxon>Microbacteriaceae</taxon>
        <taxon>Pseudoclavibacter</taxon>
    </lineage>
</organism>
<gene>
    <name evidence="7" type="ORF">F8O01_03155</name>
</gene>
<name>A0A7J5C0C1_9MICO</name>
<sequence>MAGLARFDLGESIRRVADSSPAILQIAIASLAAYSIAHYPLGHPTPFLAVTVCITALGFARDARPRRVVESALGIVFGVVLANAALVVIGRGVWQLAIVLVLSMVIARFIHPGTGFAAAATVQAALVSLIPLAPGVPEYSRIIDAFIGGAVAILSTALVPRDARRMVLVETRALLESVERALTDLVDGLRLGDDEPARLALRELRGTQTILDRWHSALESATAIARISPFLRGQRASLADNADLHAMLDLSVRNLRVLARRSWSLAADGVERPHLADLLADIESGVRELALGLDRPGMRARARQTFVLAAVRCSPSALPADAAVGEVMIVMQCRPLLVDLLRAAGADEADARACLPAVA</sequence>
<keyword evidence="2 5" id="KW-0812">Transmembrane</keyword>
<reference evidence="7 8" key="1">
    <citation type="submission" date="2019-09" db="EMBL/GenBank/DDBJ databases">
        <title>Phylogeny of genus Pseudoclavibacter and closely related genus.</title>
        <authorList>
            <person name="Li Y."/>
        </authorList>
    </citation>
    <scope>NUCLEOTIDE SEQUENCE [LARGE SCALE GENOMIC DNA]</scope>
    <source>
        <strain evidence="7 8">DSM 23821</strain>
    </source>
</reference>
<proteinExistence type="predicted"/>
<evidence type="ECO:0000313" key="8">
    <source>
        <dbReference type="Proteomes" id="UP000467240"/>
    </source>
</evidence>
<feature type="transmembrane region" description="Helical" evidence="5">
    <location>
        <begin position="45"/>
        <end position="61"/>
    </location>
</feature>
<evidence type="ECO:0000256" key="4">
    <source>
        <dbReference type="ARBA" id="ARBA00023136"/>
    </source>
</evidence>